<dbReference type="InterPro" id="IPR017981">
    <property type="entry name" value="GPCR_2-like_7TM"/>
</dbReference>
<dbReference type="PANTHER" id="PTHR45620">
    <property type="entry name" value="PDF RECEPTOR-LIKE PROTEIN-RELATED"/>
    <property type="match status" value="1"/>
</dbReference>
<dbReference type="SMART" id="SM00008">
    <property type="entry name" value="HormR"/>
    <property type="match status" value="1"/>
</dbReference>
<dbReference type="InterPro" id="IPR017983">
    <property type="entry name" value="GPCR_2_secretin-like_CS"/>
</dbReference>
<dbReference type="RefSeq" id="XP_035687893.1">
    <property type="nucleotide sequence ID" value="XM_035832000.1"/>
</dbReference>
<evidence type="ECO:0000313" key="18">
    <source>
        <dbReference type="Proteomes" id="UP000001554"/>
    </source>
</evidence>
<evidence type="ECO:0000256" key="8">
    <source>
        <dbReference type="ARBA" id="ARBA00023136"/>
    </source>
</evidence>
<evidence type="ECO:0000256" key="7">
    <source>
        <dbReference type="ARBA" id="ARBA00023040"/>
    </source>
</evidence>
<name>A0A9J7LTB3_BRAFL</name>
<accession>A0A9J7LTB3</accession>
<evidence type="ECO:0000256" key="5">
    <source>
        <dbReference type="ARBA" id="ARBA00022729"/>
    </source>
</evidence>
<feature type="transmembrane region" description="Helical" evidence="14">
    <location>
        <begin position="367"/>
        <end position="387"/>
    </location>
</feature>
<keyword evidence="4 14" id="KW-0812">Transmembrane</keyword>
<evidence type="ECO:0000256" key="12">
    <source>
        <dbReference type="ARBA" id="ARBA00023224"/>
    </source>
</evidence>
<protein>
    <submittedName>
        <fullName evidence="19">Corticotropin-releasing factor receptor 2-like isoform X1</fullName>
    </submittedName>
</protein>
<dbReference type="Proteomes" id="UP000001554">
    <property type="component" value="Chromosome 10"/>
</dbReference>
<dbReference type="PRINTS" id="PR01279">
    <property type="entry name" value="CRFRECEPTOR"/>
</dbReference>
<dbReference type="Gene3D" id="1.20.1070.10">
    <property type="entry name" value="Rhodopsin 7-helix transmembrane proteins"/>
    <property type="match status" value="1"/>
</dbReference>
<feature type="transmembrane region" description="Helical" evidence="14">
    <location>
        <begin position="399"/>
        <end position="421"/>
    </location>
</feature>
<dbReference type="PRINTS" id="PR00249">
    <property type="entry name" value="GPCRSECRETIN"/>
</dbReference>
<evidence type="ECO:0000256" key="10">
    <source>
        <dbReference type="ARBA" id="ARBA00023170"/>
    </source>
</evidence>
<dbReference type="OrthoDB" id="6022368at2759"/>
<keyword evidence="3" id="KW-1003">Cell membrane</keyword>
<dbReference type="Pfam" id="PF00002">
    <property type="entry name" value="7tm_2"/>
    <property type="match status" value="1"/>
</dbReference>
<dbReference type="SUPFAM" id="SSF81321">
    <property type="entry name" value="Family A G protein-coupled receptor-like"/>
    <property type="match status" value="1"/>
</dbReference>
<sequence length="497" mass="56701">MSLHRYIAGFLCCVLQMSSLVGTNSTQSRSPLRLPDDVDMRQLLILACHMENQETYARLNGTLICNATWDTVTCWPPAPAGTLVHMPCPGQLRGIRYDTSKNATKMCYENGTWARKADYNGNCRPLVDSHTAESEEMRQWGRHLENAKLLNNVGHAVSLFCLVIAFVLFGYLKNIRCTRNNIHWNLVATFILRNICWFIMQEVVNVETVLDNSWHCRVAVTLFNYFHVTNFFWMFVEGLYLHMMVAHAFGTERIKCWMYAVIGWCVPIPIILSWVIVMSLLQDERCWVDSTTGQNSHYDFIYHGPVIIVLLVNFVILGKIVRILVLKLRAHPNSLDTTHYSSCTADDIGTTRRASRASYKVHFSIKAVKATVVLLPLLGITYMLFFIHPSGRGTSKIFFRYFNSFLQSFQGCFVSVIYCFSNTEVQNAVQRRIDRWRNQQQCAHNSTPSKQMVLAVFTAASQSTVDKNENTKASSTCHATQVKSNVRDSKKPVIEEA</sequence>
<feature type="transmembrane region" description="Helical" evidence="14">
    <location>
        <begin position="256"/>
        <end position="280"/>
    </location>
</feature>
<feature type="compositionally biased region" description="Polar residues" evidence="13">
    <location>
        <begin position="467"/>
        <end position="484"/>
    </location>
</feature>
<evidence type="ECO:0000256" key="14">
    <source>
        <dbReference type="SAM" id="Phobius"/>
    </source>
</evidence>
<organism evidence="18 19">
    <name type="scientific">Branchiostoma floridae</name>
    <name type="common">Florida lancelet</name>
    <name type="synonym">Amphioxus</name>
    <dbReference type="NCBI Taxonomy" id="7739"/>
    <lineage>
        <taxon>Eukaryota</taxon>
        <taxon>Metazoa</taxon>
        <taxon>Chordata</taxon>
        <taxon>Cephalochordata</taxon>
        <taxon>Leptocardii</taxon>
        <taxon>Amphioxiformes</taxon>
        <taxon>Branchiostomatidae</taxon>
        <taxon>Branchiostoma</taxon>
    </lineage>
</organism>
<evidence type="ECO:0000256" key="11">
    <source>
        <dbReference type="ARBA" id="ARBA00023180"/>
    </source>
</evidence>
<dbReference type="PROSITE" id="PS50227">
    <property type="entry name" value="G_PROTEIN_RECEP_F2_3"/>
    <property type="match status" value="1"/>
</dbReference>
<feature type="domain" description="G-protein coupled receptors family 2 profile 2" evidence="17">
    <location>
        <begin position="147"/>
        <end position="422"/>
    </location>
</feature>
<keyword evidence="9" id="KW-1015">Disulfide bond</keyword>
<feature type="domain" description="G-protein coupled receptors family 2 profile 1" evidence="16">
    <location>
        <begin position="47"/>
        <end position="127"/>
    </location>
</feature>
<feature type="region of interest" description="Disordered" evidence="13">
    <location>
        <begin position="467"/>
        <end position="497"/>
    </location>
</feature>
<comment type="subcellular location">
    <subcellularLocation>
        <location evidence="1">Cell membrane</location>
        <topology evidence="1">Multi-pass membrane protein</topology>
    </subcellularLocation>
</comment>
<evidence type="ECO:0000256" key="3">
    <source>
        <dbReference type="ARBA" id="ARBA00022475"/>
    </source>
</evidence>
<dbReference type="GeneID" id="118423782"/>
<dbReference type="FunFam" id="1.20.1070.10:FF:001202">
    <property type="entry name" value="Uncharacterized protein"/>
    <property type="match status" value="1"/>
</dbReference>
<dbReference type="AlphaFoldDB" id="A0A9J7LTB3"/>
<reference evidence="18" key="1">
    <citation type="journal article" date="2020" name="Nat. Ecol. Evol.">
        <title>Deeply conserved synteny resolves early events in vertebrate evolution.</title>
        <authorList>
            <person name="Simakov O."/>
            <person name="Marletaz F."/>
            <person name="Yue J.X."/>
            <person name="O'Connell B."/>
            <person name="Jenkins J."/>
            <person name="Brandt A."/>
            <person name="Calef R."/>
            <person name="Tung C.H."/>
            <person name="Huang T.K."/>
            <person name="Schmutz J."/>
            <person name="Satoh N."/>
            <person name="Yu J.K."/>
            <person name="Putnam N.H."/>
            <person name="Green R.E."/>
            <person name="Rokhsar D.S."/>
        </authorList>
    </citation>
    <scope>NUCLEOTIDE SEQUENCE [LARGE SCALE GENOMIC DNA]</scope>
    <source>
        <strain evidence="18">S238N-H82</strain>
    </source>
</reference>
<dbReference type="Pfam" id="PF02793">
    <property type="entry name" value="HRM"/>
    <property type="match status" value="1"/>
</dbReference>
<dbReference type="Gene3D" id="4.10.1240.10">
    <property type="entry name" value="GPCR, family 2, extracellular hormone receptor domain"/>
    <property type="match status" value="1"/>
</dbReference>
<dbReference type="GO" id="GO:0007188">
    <property type="term" value="P:adenylate cyclase-modulating G protein-coupled receptor signaling pathway"/>
    <property type="evidence" value="ECO:0000318"/>
    <property type="project" value="GO_Central"/>
</dbReference>
<keyword evidence="7" id="KW-0297">G-protein coupled receptor</keyword>
<evidence type="ECO:0000256" key="1">
    <source>
        <dbReference type="ARBA" id="ARBA00004651"/>
    </source>
</evidence>
<gene>
    <name evidence="19" type="primary">LOC118423782</name>
</gene>
<feature type="compositionally biased region" description="Basic and acidic residues" evidence="13">
    <location>
        <begin position="485"/>
        <end position="497"/>
    </location>
</feature>
<reference evidence="19" key="2">
    <citation type="submission" date="2025-08" db="UniProtKB">
        <authorList>
            <consortium name="RefSeq"/>
        </authorList>
    </citation>
    <scope>IDENTIFICATION</scope>
    <source>
        <strain evidence="19">S238N-H82</strain>
        <tissue evidence="19">Testes</tissue>
    </source>
</reference>
<dbReference type="GO" id="GO:0008528">
    <property type="term" value="F:G protein-coupled peptide receptor activity"/>
    <property type="evidence" value="ECO:0000318"/>
    <property type="project" value="GO_Central"/>
</dbReference>
<keyword evidence="6 14" id="KW-1133">Transmembrane helix</keyword>
<dbReference type="SUPFAM" id="SSF111418">
    <property type="entry name" value="Hormone receptor domain"/>
    <property type="match status" value="1"/>
</dbReference>
<evidence type="ECO:0000256" key="6">
    <source>
        <dbReference type="ARBA" id="ARBA00022989"/>
    </source>
</evidence>
<feature type="chain" id="PRO_5039910541" evidence="15">
    <location>
        <begin position="24"/>
        <end position="497"/>
    </location>
</feature>
<evidence type="ECO:0000256" key="9">
    <source>
        <dbReference type="ARBA" id="ARBA00023157"/>
    </source>
</evidence>
<dbReference type="InterPro" id="IPR050332">
    <property type="entry name" value="GPCR_2"/>
</dbReference>
<keyword evidence="11" id="KW-0325">Glycoprotein</keyword>
<dbReference type="OMA" id="DGLCVWQ"/>
<evidence type="ECO:0000259" key="17">
    <source>
        <dbReference type="PROSITE" id="PS50261"/>
    </source>
</evidence>
<dbReference type="KEGG" id="bfo:118423782"/>
<comment type="similarity">
    <text evidence="2">Belongs to the G-protein coupled receptor 2 family.</text>
</comment>
<evidence type="ECO:0000313" key="19">
    <source>
        <dbReference type="RefSeq" id="XP_035687893.1"/>
    </source>
</evidence>
<keyword evidence="8 14" id="KW-0472">Membrane</keyword>
<dbReference type="InterPro" id="IPR001879">
    <property type="entry name" value="GPCR_2_extracellular_dom"/>
</dbReference>
<evidence type="ECO:0000256" key="15">
    <source>
        <dbReference type="SAM" id="SignalP"/>
    </source>
</evidence>
<dbReference type="InterPro" id="IPR003051">
    <property type="entry name" value="GPCR_2_CRF_rcpt"/>
</dbReference>
<keyword evidence="18" id="KW-1185">Reference proteome</keyword>
<dbReference type="GO" id="GO:0005886">
    <property type="term" value="C:plasma membrane"/>
    <property type="evidence" value="ECO:0000318"/>
    <property type="project" value="GO_Central"/>
</dbReference>
<evidence type="ECO:0000256" key="13">
    <source>
        <dbReference type="SAM" id="MobiDB-lite"/>
    </source>
</evidence>
<dbReference type="PROSITE" id="PS50261">
    <property type="entry name" value="G_PROTEIN_RECEP_F2_4"/>
    <property type="match status" value="1"/>
</dbReference>
<keyword evidence="10" id="KW-0675">Receptor</keyword>
<evidence type="ECO:0000259" key="16">
    <source>
        <dbReference type="PROSITE" id="PS50227"/>
    </source>
</evidence>
<proteinExistence type="inferred from homology"/>
<dbReference type="PROSITE" id="PS00649">
    <property type="entry name" value="G_PROTEIN_RECEP_F2_1"/>
    <property type="match status" value="1"/>
</dbReference>
<dbReference type="InterPro" id="IPR036445">
    <property type="entry name" value="GPCR_2_extracell_dom_sf"/>
</dbReference>
<keyword evidence="5 15" id="KW-0732">Signal</keyword>
<dbReference type="PROSITE" id="PS00650">
    <property type="entry name" value="G_PROTEIN_RECEP_F2_2"/>
    <property type="match status" value="1"/>
</dbReference>
<feature type="transmembrane region" description="Helical" evidence="14">
    <location>
        <begin position="300"/>
        <end position="321"/>
    </location>
</feature>
<dbReference type="PANTHER" id="PTHR45620:SF15">
    <property type="entry name" value="DIURETIC HORMONE 44 RECEPTOR 1-RELATED"/>
    <property type="match status" value="1"/>
</dbReference>
<dbReference type="FunFam" id="4.10.1240.10:FF:000044">
    <property type="entry name" value="Uncharacterized protein"/>
    <property type="match status" value="1"/>
</dbReference>
<dbReference type="GO" id="GO:0017046">
    <property type="term" value="F:peptide hormone binding"/>
    <property type="evidence" value="ECO:0000318"/>
    <property type="project" value="GO_Central"/>
</dbReference>
<dbReference type="GO" id="GO:0007166">
    <property type="term" value="P:cell surface receptor signaling pathway"/>
    <property type="evidence" value="ECO:0007669"/>
    <property type="project" value="InterPro"/>
</dbReference>
<feature type="signal peptide" evidence="15">
    <location>
        <begin position="1"/>
        <end position="23"/>
    </location>
</feature>
<feature type="transmembrane region" description="Helical" evidence="14">
    <location>
        <begin position="153"/>
        <end position="172"/>
    </location>
</feature>
<evidence type="ECO:0000256" key="2">
    <source>
        <dbReference type="ARBA" id="ARBA00005314"/>
    </source>
</evidence>
<keyword evidence="12" id="KW-0807">Transducer</keyword>
<evidence type="ECO:0000256" key="4">
    <source>
        <dbReference type="ARBA" id="ARBA00022692"/>
    </source>
</evidence>
<feature type="transmembrane region" description="Helical" evidence="14">
    <location>
        <begin position="184"/>
        <end position="200"/>
    </location>
</feature>
<dbReference type="InterPro" id="IPR000832">
    <property type="entry name" value="GPCR_2_secretin-like"/>
</dbReference>